<dbReference type="Bgee" id="ENSAMXG00000034355">
    <property type="expression patterns" value="Expressed in head kidney and 5 other cell types or tissues"/>
</dbReference>
<dbReference type="SMR" id="A0A3B1IFS4"/>
<dbReference type="STRING" id="7994.ENSAMXP00000028531"/>
<evidence type="ECO:0000313" key="4">
    <source>
        <dbReference type="Proteomes" id="UP000018467"/>
    </source>
</evidence>
<dbReference type="Pfam" id="PF21148">
    <property type="entry name" value="NSUN5_fdxn-like"/>
    <property type="match status" value="1"/>
</dbReference>
<dbReference type="GeneTree" id="ENSGT00940000157352"/>
<dbReference type="Ensembl" id="ENSAMXT00000034509.1">
    <property type="protein sequence ID" value="ENSAMXP00000028531.1"/>
    <property type="gene ID" value="ENSAMXG00000034355.1"/>
</dbReference>
<dbReference type="PANTHER" id="PTHR14663:SF2">
    <property type="entry name" value="METHYLTRANSFERASE NSUN7-RELATED"/>
    <property type="match status" value="1"/>
</dbReference>
<dbReference type="AlphaFoldDB" id="A0A3B1IFS4"/>
<reference evidence="3" key="4">
    <citation type="submission" date="2025-09" db="UniProtKB">
        <authorList>
            <consortium name="Ensembl"/>
        </authorList>
    </citation>
    <scope>IDENTIFICATION</scope>
</reference>
<evidence type="ECO:0000256" key="1">
    <source>
        <dbReference type="SAM" id="MobiDB-lite"/>
    </source>
</evidence>
<feature type="region of interest" description="Disordered" evidence="1">
    <location>
        <begin position="1"/>
        <end position="47"/>
    </location>
</feature>
<reference evidence="3" key="3">
    <citation type="submission" date="2025-08" db="UniProtKB">
        <authorList>
            <consortium name="Ensembl"/>
        </authorList>
    </citation>
    <scope>IDENTIFICATION</scope>
</reference>
<dbReference type="InterPro" id="IPR029063">
    <property type="entry name" value="SAM-dependent_MTases_sf"/>
</dbReference>
<evidence type="ECO:0000259" key="2">
    <source>
        <dbReference type="Pfam" id="PF21148"/>
    </source>
</evidence>
<dbReference type="Gene3D" id="3.30.70.1170">
    <property type="entry name" value="Sun protein, domain 3"/>
    <property type="match status" value="1"/>
</dbReference>
<dbReference type="InParanoid" id="A0A3B1IFS4"/>
<reference evidence="4" key="2">
    <citation type="journal article" date="2014" name="Nat. Commun.">
        <title>The cavefish genome reveals candidate genes for eye loss.</title>
        <authorList>
            <person name="McGaugh S.E."/>
            <person name="Gross J.B."/>
            <person name="Aken B."/>
            <person name="Blin M."/>
            <person name="Borowsky R."/>
            <person name="Chalopin D."/>
            <person name="Hinaux H."/>
            <person name="Jeffery W.R."/>
            <person name="Keene A."/>
            <person name="Ma L."/>
            <person name="Minx P."/>
            <person name="Murphy D."/>
            <person name="O'Quin K.E."/>
            <person name="Retaux S."/>
            <person name="Rohner N."/>
            <person name="Searle S.M."/>
            <person name="Stahl B.A."/>
            <person name="Tabin C."/>
            <person name="Volff J.N."/>
            <person name="Yoshizawa M."/>
            <person name="Warren W.C."/>
        </authorList>
    </citation>
    <scope>NUCLEOTIDE SEQUENCE [LARGE SCALE GENOMIC DNA]</scope>
    <source>
        <strain evidence="4">female</strain>
    </source>
</reference>
<feature type="compositionally biased region" description="Pro residues" evidence="1">
    <location>
        <begin position="30"/>
        <end position="46"/>
    </location>
</feature>
<dbReference type="Gene3D" id="3.40.50.150">
    <property type="entry name" value="Vaccinia Virus protein VP39"/>
    <property type="match status" value="1"/>
</dbReference>
<proteinExistence type="predicted"/>
<protein>
    <submittedName>
        <fullName evidence="3">NOP2/Sun RNA methyltransferase family member 7</fullName>
    </submittedName>
</protein>
<name>A0A3B1IFS4_ASTMX</name>
<organism evidence="3 4">
    <name type="scientific">Astyanax mexicanus</name>
    <name type="common">Blind cave fish</name>
    <name type="synonym">Astyanax fasciatus mexicanus</name>
    <dbReference type="NCBI Taxonomy" id="7994"/>
    <lineage>
        <taxon>Eukaryota</taxon>
        <taxon>Metazoa</taxon>
        <taxon>Chordata</taxon>
        <taxon>Craniata</taxon>
        <taxon>Vertebrata</taxon>
        <taxon>Euteleostomi</taxon>
        <taxon>Actinopterygii</taxon>
        <taxon>Neopterygii</taxon>
        <taxon>Teleostei</taxon>
        <taxon>Ostariophysi</taxon>
        <taxon>Characiformes</taxon>
        <taxon>Characoidei</taxon>
        <taxon>Acestrorhamphidae</taxon>
        <taxon>Acestrorhamphinae</taxon>
        <taxon>Astyanax</taxon>
    </lineage>
</organism>
<dbReference type="InterPro" id="IPR042620">
    <property type="entry name" value="NSUN7"/>
</dbReference>
<dbReference type="PANTHER" id="PTHR14663">
    <property type="entry name" value="METHYLTRANSFERASE NSUN7-RELATED"/>
    <property type="match status" value="1"/>
</dbReference>
<sequence length="598" mass="66463">MSHVSSFRELSLLERDRERPPAPGPEHHPAPSPPEPPVPLPSPGPSRVPDRVYLHAAAIFQNTHLQKAAAHRLISYGTRARGGTHWGTGEGAQREAYELAFNTLKYQELLEDIMIDSCFYLSQPLMMSLVAVMLYDLQDRRFLPRELPANHAEEEIEPDVREVEECLLRFKTKLAASLARCRIKHDLLTIDSILPESVRLRQERASNLPVYAWINTLRTSMEEVCDVLSSAGFSRVHSEGRLEGRTFRLDTHCQDLLVFPACVRGDLYKNGLLSDYRLIIQDKSCCMVPWALRPLLDEDGGVLLAGSFSAATVAHMVAAVAAVSKNTQSVRVLVCVGERSPAETNELQELLSSMGCNVKLLFESFNDVDVGDARLQKVRIVLLTPQCSLSAVSNPVDFLLQENGDTELLQDLSHGSVSRSRLETLVSKQRRDLQHALHCEFICVFIRDTHPQLIPNSSPTHPQLIPTHPHLIPNSSPTHPQLISNSSPTHPQLITKLIPISSPPHPQLIPNSSPSHPQLIPISSPTHPQLITKLIPISSPTHPNSSPTHPQLIPNFPHLIHISSTTHPKPIPNSSQIHVQFMSNSFPQLIPNSFTSHP</sequence>
<accession>A0A3B1IFS4</accession>
<evidence type="ECO:0000313" key="3">
    <source>
        <dbReference type="Ensembl" id="ENSAMXP00000028531.1"/>
    </source>
</evidence>
<dbReference type="InterPro" id="IPR049561">
    <property type="entry name" value="NSUN5_7_fdxn-like"/>
</dbReference>
<feature type="domain" description="NOL1/NOP2/NSUN 5/7 ferredoxin-like" evidence="2">
    <location>
        <begin position="209"/>
        <end position="281"/>
    </location>
</feature>
<dbReference type="Proteomes" id="UP000018467">
    <property type="component" value="Unassembled WGS sequence"/>
</dbReference>
<reference evidence="4" key="1">
    <citation type="submission" date="2013-03" db="EMBL/GenBank/DDBJ databases">
        <authorList>
            <person name="Jeffery W."/>
            <person name="Warren W."/>
            <person name="Wilson R.K."/>
        </authorList>
    </citation>
    <scope>NUCLEOTIDE SEQUENCE</scope>
    <source>
        <strain evidence="4">female</strain>
    </source>
</reference>
<keyword evidence="4" id="KW-1185">Reference proteome</keyword>
<feature type="compositionally biased region" description="Low complexity" evidence="1">
    <location>
        <begin position="1"/>
        <end position="10"/>
    </location>
</feature>
<feature type="compositionally biased region" description="Basic and acidic residues" evidence="1">
    <location>
        <begin position="11"/>
        <end position="29"/>
    </location>
</feature>